<dbReference type="EMBL" id="CVQI01003335">
    <property type="protein sequence ID" value="CRK12645.1"/>
    <property type="molecule type" value="Genomic_DNA"/>
</dbReference>
<evidence type="ECO:0000313" key="6">
    <source>
        <dbReference type="EMBL" id="CRK12645.1"/>
    </source>
</evidence>
<gene>
    <name evidence="6" type="ORF">BN1723_001893</name>
</gene>
<evidence type="ECO:0000256" key="5">
    <source>
        <dbReference type="SAM" id="MobiDB-lite"/>
    </source>
</evidence>
<dbReference type="AlphaFoldDB" id="A0A0G4KT34"/>
<dbReference type="PANTHER" id="PTHR12650">
    <property type="entry name" value="40S RIBOSOMAL PROTEIN S30/UBIQUITIN-LIKE PROTEIN FUBI"/>
    <property type="match status" value="1"/>
</dbReference>
<feature type="region of interest" description="Disordered" evidence="5">
    <location>
        <begin position="1"/>
        <end position="39"/>
    </location>
</feature>
<dbReference type="Proteomes" id="UP000045706">
    <property type="component" value="Unassembled WGS sequence"/>
</dbReference>
<keyword evidence="2 4" id="KW-0689">Ribosomal protein</keyword>
<dbReference type="PANTHER" id="PTHR12650:SF15">
    <property type="entry name" value="RIBOSOMAL PROTEIN S30, ISOFORM A"/>
    <property type="match status" value="1"/>
</dbReference>
<feature type="compositionally biased region" description="Basic residues" evidence="5">
    <location>
        <begin position="30"/>
        <end position="39"/>
    </location>
</feature>
<evidence type="ECO:0000256" key="2">
    <source>
        <dbReference type="ARBA" id="ARBA00022980"/>
    </source>
</evidence>
<evidence type="ECO:0000256" key="4">
    <source>
        <dbReference type="RuleBase" id="RU364011"/>
    </source>
</evidence>
<dbReference type="InterPro" id="IPR006846">
    <property type="entry name" value="Ribosomal_eS30"/>
</dbReference>
<dbReference type="Pfam" id="PF04758">
    <property type="entry name" value="Ribosomal_S30"/>
    <property type="match status" value="1"/>
</dbReference>
<dbReference type="GO" id="GO:0022627">
    <property type="term" value="C:cytosolic small ribosomal subunit"/>
    <property type="evidence" value="ECO:0007669"/>
    <property type="project" value="TreeGrafter"/>
</dbReference>
<dbReference type="GO" id="GO:0003735">
    <property type="term" value="F:structural constituent of ribosome"/>
    <property type="evidence" value="ECO:0007669"/>
    <property type="project" value="UniProtKB-UniRule"/>
</dbReference>
<name>A0A0G4KT34_VERLO</name>
<accession>A0A0G4KT34</accession>
<dbReference type="GO" id="GO:0006412">
    <property type="term" value="P:translation"/>
    <property type="evidence" value="ECO:0007669"/>
    <property type="project" value="InterPro"/>
</dbReference>
<evidence type="ECO:0000256" key="3">
    <source>
        <dbReference type="ARBA" id="ARBA00023274"/>
    </source>
</evidence>
<organism evidence="6 7">
    <name type="scientific">Verticillium longisporum</name>
    <name type="common">Verticillium dahliae var. longisporum</name>
    <dbReference type="NCBI Taxonomy" id="100787"/>
    <lineage>
        <taxon>Eukaryota</taxon>
        <taxon>Fungi</taxon>
        <taxon>Dikarya</taxon>
        <taxon>Ascomycota</taxon>
        <taxon>Pezizomycotina</taxon>
        <taxon>Sordariomycetes</taxon>
        <taxon>Hypocreomycetidae</taxon>
        <taxon>Glomerellales</taxon>
        <taxon>Plectosphaerellaceae</taxon>
        <taxon>Verticillium</taxon>
    </lineage>
</organism>
<evidence type="ECO:0000313" key="7">
    <source>
        <dbReference type="Proteomes" id="UP000045706"/>
    </source>
</evidence>
<protein>
    <recommendedName>
        <fullName evidence="4">40S ribosomal protein S30</fullName>
    </recommendedName>
</protein>
<reference evidence="7" key="1">
    <citation type="submission" date="2015-05" db="EMBL/GenBank/DDBJ databases">
        <authorList>
            <person name="Fogelqvist Johan"/>
        </authorList>
    </citation>
    <scope>NUCLEOTIDE SEQUENCE [LARGE SCALE GENOMIC DNA]</scope>
</reference>
<comment type="similarity">
    <text evidence="1 4">Belongs to the eukaryotic ribosomal protein eS30 family.</text>
</comment>
<sequence length="39" mass="4155">MGKVHGSLARAGKVKSQTPKVEKAETPKTPKGRAHKPAF</sequence>
<evidence type="ECO:0000256" key="1">
    <source>
        <dbReference type="ARBA" id="ARBA00008450"/>
    </source>
</evidence>
<proteinExistence type="inferred from homology"/>
<keyword evidence="3 4" id="KW-0687">Ribonucleoprotein</keyword>